<evidence type="ECO:0000313" key="2">
    <source>
        <dbReference type="EMBL" id="PWA03524.1"/>
    </source>
</evidence>
<dbReference type="PRINTS" id="PR00111">
    <property type="entry name" value="ABHYDROLASE"/>
</dbReference>
<name>A0A2U1JET7_SMIAN</name>
<sequence>MSARDDEPISTDPFEVIEWVKLNNLEYYTRLYKVKEGTPIAVLIIIHGFGEHCDRYEAMARRFVENKIQVFTFDLKGFGRTGRKNGQLGGLGLFKDTFKDIKYMIDKNKIDGVPTFMFGHSMGGEISLNYCAEEEYAKTVKSVIVSAPALITDPKLEPPAIVKSLLKGIAHYLPSIPYTVNLADSNITSNLEELEKYRKSYYNFGNSNIQTVAEIVNQGDACRLVKSKTFNVPVLIVHGKGDKVAFSVGAEEFFNNLPENLDKKLYLMDSEYHELHFEDDFRDKVFQLYLDWILARL</sequence>
<dbReference type="SUPFAM" id="SSF53474">
    <property type="entry name" value="alpha/beta-Hydrolases"/>
    <property type="match status" value="1"/>
</dbReference>
<evidence type="ECO:0000313" key="3">
    <source>
        <dbReference type="Proteomes" id="UP000245591"/>
    </source>
</evidence>
<dbReference type="Pfam" id="PF12146">
    <property type="entry name" value="Hydrolase_4"/>
    <property type="match status" value="1"/>
</dbReference>
<dbReference type="PANTHER" id="PTHR11614">
    <property type="entry name" value="PHOSPHOLIPASE-RELATED"/>
    <property type="match status" value="1"/>
</dbReference>
<proteinExistence type="predicted"/>
<accession>A0A2U1JET7</accession>
<dbReference type="InterPro" id="IPR000073">
    <property type="entry name" value="AB_hydrolase_1"/>
</dbReference>
<dbReference type="AlphaFoldDB" id="A0A2U1JET7"/>
<dbReference type="InterPro" id="IPR051044">
    <property type="entry name" value="MAG_DAG_Lipase"/>
</dbReference>
<protein>
    <recommendedName>
        <fullName evidence="1">Serine aminopeptidase S33 domain-containing protein</fullName>
    </recommendedName>
</protein>
<keyword evidence="3" id="KW-1185">Reference proteome</keyword>
<evidence type="ECO:0000259" key="1">
    <source>
        <dbReference type="Pfam" id="PF12146"/>
    </source>
</evidence>
<dbReference type="InterPro" id="IPR022742">
    <property type="entry name" value="Hydrolase_4"/>
</dbReference>
<dbReference type="EMBL" id="MBFU01000012">
    <property type="protein sequence ID" value="PWA03524.1"/>
    <property type="molecule type" value="Genomic_DNA"/>
</dbReference>
<dbReference type="InterPro" id="IPR029058">
    <property type="entry name" value="AB_hydrolase_fold"/>
</dbReference>
<dbReference type="Proteomes" id="UP000245591">
    <property type="component" value="Unassembled WGS sequence"/>
</dbReference>
<organism evidence="2 3">
    <name type="scientific">Smittium angustum</name>
    <dbReference type="NCBI Taxonomy" id="133377"/>
    <lineage>
        <taxon>Eukaryota</taxon>
        <taxon>Fungi</taxon>
        <taxon>Fungi incertae sedis</taxon>
        <taxon>Zoopagomycota</taxon>
        <taxon>Kickxellomycotina</taxon>
        <taxon>Harpellomycetes</taxon>
        <taxon>Harpellales</taxon>
        <taxon>Legeriomycetaceae</taxon>
        <taxon>Smittium</taxon>
    </lineage>
</organism>
<comment type="caution">
    <text evidence="2">The sequence shown here is derived from an EMBL/GenBank/DDBJ whole genome shotgun (WGS) entry which is preliminary data.</text>
</comment>
<gene>
    <name evidence="2" type="ORF">BB558_000308</name>
</gene>
<dbReference type="Gene3D" id="3.40.50.1820">
    <property type="entry name" value="alpha/beta hydrolase"/>
    <property type="match status" value="1"/>
</dbReference>
<feature type="domain" description="Serine aminopeptidase S33" evidence="1">
    <location>
        <begin position="39"/>
        <end position="280"/>
    </location>
</feature>
<reference evidence="2 3" key="1">
    <citation type="journal article" date="2018" name="MBio">
        <title>Comparative Genomics Reveals the Core Gene Toolbox for the Fungus-Insect Symbiosis.</title>
        <authorList>
            <person name="Wang Y."/>
            <person name="Stata M."/>
            <person name="Wang W."/>
            <person name="Stajich J.E."/>
            <person name="White M.M."/>
            <person name="Moncalvo J.M."/>
        </authorList>
    </citation>
    <scope>NUCLEOTIDE SEQUENCE [LARGE SCALE GENOMIC DNA]</scope>
    <source>
        <strain evidence="2 3">AUS-126-30</strain>
    </source>
</reference>